<evidence type="ECO:0000313" key="2">
    <source>
        <dbReference type="EMBL" id="PCH39271.1"/>
    </source>
</evidence>
<keyword evidence="3" id="KW-1185">Reference proteome</keyword>
<organism evidence="2 3">
    <name type="scientific">Wolfiporia cocos (strain MD-104)</name>
    <name type="common">Brown rot fungus</name>
    <dbReference type="NCBI Taxonomy" id="742152"/>
    <lineage>
        <taxon>Eukaryota</taxon>
        <taxon>Fungi</taxon>
        <taxon>Dikarya</taxon>
        <taxon>Basidiomycota</taxon>
        <taxon>Agaricomycotina</taxon>
        <taxon>Agaricomycetes</taxon>
        <taxon>Polyporales</taxon>
        <taxon>Phaeolaceae</taxon>
        <taxon>Wolfiporia</taxon>
    </lineage>
</organism>
<reference evidence="2 3" key="1">
    <citation type="journal article" date="2012" name="Science">
        <title>The Paleozoic origin of enzymatic lignin decomposition reconstructed from 31 fungal genomes.</title>
        <authorList>
            <person name="Floudas D."/>
            <person name="Binder M."/>
            <person name="Riley R."/>
            <person name="Barry K."/>
            <person name="Blanchette R.A."/>
            <person name="Henrissat B."/>
            <person name="Martinez A.T."/>
            <person name="Otillar R."/>
            <person name="Spatafora J.W."/>
            <person name="Yadav J.S."/>
            <person name="Aerts A."/>
            <person name="Benoit I."/>
            <person name="Boyd A."/>
            <person name="Carlson A."/>
            <person name="Copeland A."/>
            <person name="Coutinho P.M."/>
            <person name="de Vries R.P."/>
            <person name="Ferreira P."/>
            <person name="Findley K."/>
            <person name="Foster B."/>
            <person name="Gaskell J."/>
            <person name="Glotzer D."/>
            <person name="Gorecki P."/>
            <person name="Heitman J."/>
            <person name="Hesse C."/>
            <person name="Hori C."/>
            <person name="Igarashi K."/>
            <person name="Jurgens J.A."/>
            <person name="Kallen N."/>
            <person name="Kersten P."/>
            <person name="Kohler A."/>
            <person name="Kuees U."/>
            <person name="Kumar T.K.A."/>
            <person name="Kuo A."/>
            <person name="LaButti K."/>
            <person name="Larrondo L.F."/>
            <person name="Lindquist E."/>
            <person name="Ling A."/>
            <person name="Lombard V."/>
            <person name="Lucas S."/>
            <person name="Lundell T."/>
            <person name="Martin R."/>
            <person name="McLaughlin D.J."/>
            <person name="Morgenstern I."/>
            <person name="Morin E."/>
            <person name="Murat C."/>
            <person name="Nagy L.G."/>
            <person name="Nolan M."/>
            <person name="Ohm R.A."/>
            <person name="Patyshakuliyeva A."/>
            <person name="Rokas A."/>
            <person name="Ruiz-Duenas F.J."/>
            <person name="Sabat G."/>
            <person name="Salamov A."/>
            <person name="Samejima M."/>
            <person name="Schmutz J."/>
            <person name="Slot J.C."/>
            <person name="St John F."/>
            <person name="Stenlid J."/>
            <person name="Sun H."/>
            <person name="Sun S."/>
            <person name="Syed K."/>
            <person name="Tsang A."/>
            <person name="Wiebenga A."/>
            <person name="Young D."/>
            <person name="Pisabarro A."/>
            <person name="Eastwood D.C."/>
            <person name="Martin F."/>
            <person name="Cullen D."/>
            <person name="Grigoriev I.V."/>
            <person name="Hibbett D.S."/>
        </authorList>
    </citation>
    <scope>NUCLEOTIDE SEQUENCE [LARGE SCALE GENOMIC DNA]</scope>
    <source>
        <strain evidence="2 3">MD-104</strain>
    </source>
</reference>
<feature type="compositionally biased region" description="Basic and acidic residues" evidence="1">
    <location>
        <begin position="31"/>
        <end position="60"/>
    </location>
</feature>
<dbReference type="STRING" id="742152.A0A2H3JBI8"/>
<evidence type="ECO:0000256" key="1">
    <source>
        <dbReference type="SAM" id="MobiDB-lite"/>
    </source>
</evidence>
<dbReference type="EMBL" id="KB467976">
    <property type="protein sequence ID" value="PCH39271.1"/>
    <property type="molecule type" value="Genomic_DNA"/>
</dbReference>
<protein>
    <submittedName>
        <fullName evidence="2">Uncharacterized protein</fullName>
    </submittedName>
</protein>
<proteinExistence type="predicted"/>
<feature type="region of interest" description="Disordered" evidence="1">
    <location>
        <begin position="260"/>
        <end position="327"/>
    </location>
</feature>
<gene>
    <name evidence="2" type="ORF">WOLCODRAFT_158825</name>
</gene>
<feature type="compositionally biased region" description="Polar residues" evidence="1">
    <location>
        <begin position="104"/>
        <end position="123"/>
    </location>
</feature>
<feature type="compositionally biased region" description="Low complexity" evidence="1">
    <location>
        <begin position="67"/>
        <end position="84"/>
    </location>
</feature>
<sequence>MDEAGSTKEESDDEEGNGSKSRGCSKGRGHKGSEGHTSRGSRGSRDGRDGRGREGSEGRGSRGTGAGRRTASSHASSTSRMPSTGPRSQSVDPRPSKLRKTDSKPSSARPSRTSKSPAVSGSRNPRRSPSEDGNDSDTPPLPQGKPTKPRATPSENPSISVLSCISCLQTHKTCTIDVSRRARCEHCTMINSKCNLVPKGLNEREQFVPLRGNVARGIAAKFQEWFKDPERRPERFNRLKVIYFDGTRFIFDRTTLRSKAEQSRFPQRARPNWDEEDDHDGDDEQGGQLDDEEDASMWEQEDEQDEQDSGNEGHDEDMPIADEPKQG</sequence>
<accession>A0A2H3JBI8</accession>
<dbReference type="Proteomes" id="UP000218811">
    <property type="component" value="Unassembled WGS sequence"/>
</dbReference>
<feature type="compositionally biased region" description="Basic and acidic residues" evidence="1">
    <location>
        <begin position="311"/>
        <end position="327"/>
    </location>
</feature>
<feature type="region of interest" description="Disordered" evidence="1">
    <location>
        <begin position="1"/>
        <end position="157"/>
    </location>
</feature>
<dbReference type="AlphaFoldDB" id="A0A2H3JBI8"/>
<evidence type="ECO:0000313" key="3">
    <source>
        <dbReference type="Proteomes" id="UP000218811"/>
    </source>
</evidence>
<name>A0A2H3JBI8_WOLCO</name>
<feature type="compositionally biased region" description="Acidic residues" evidence="1">
    <location>
        <begin position="274"/>
        <end position="310"/>
    </location>
</feature>